<dbReference type="GO" id="GO:0005886">
    <property type="term" value="C:plasma membrane"/>
    <property type="evidence" value="ECO:0007669"/>
    <property type="project" value="UniProtKB-SubCell"/>
</dbReference>
<dbReference type="PIRSF" id="PIRSF006247">
    <property type="entry name" value="TrkH"/>
    <property type="match status" value="1"/>
</dbReference>
<comment type="function">
    <text evidence="10">Low-affinity potassium transport system. Interacts with Trk system potassium uptake protein TrkA.</text>
</comment>
<keyword evidence="8 10" id="KW-0406">Ion transport</keyword>
<keyword evidence="9 10" id="KW-0472">Membrane</keyword>
<feature type="binding site" evidence="11">
    <location>
        <position position="222"/>
    </location>
    <ligand>
        <name>K(+)</name>
        <dbReference type="ChEBI" id="CHEBI:29103"/>
    </ligand>
</feature>
<sequence length="486" mass="52119">MHSLSIRAAIHISAVFAIYLSLAMLIPAAVDLFYGNEDWKVFAFCAFFLGGLSLAVALATQGRPPPANTRFGFLLVNMLWITMAVAGAIPLLATPSMDLSLADAIFESVSGITTTGGTVINGLDNAPPGLLLWRSLLNYMGGLGVIALGLFLLPFLNIGGITYFRIESSDIADRPFERLATFTMSLIVIYTVLVAACALIYVAFGMQIFDAINHAMSTLATGGFSTHDTSFARYGDNPAILWTGSAFMFIGGLPFSIMILFAVRGRVDALGDPQIKVFLGYCVVFAVAVAIYLRVSTGVPFFYALTHSTFNFMSIITTTGFASDDYTKWGPFAVACIFVATFLGACSGSTSGGIKAYRFLILFELLANGVRRLVYPNTIHPVRYGDRSVPDGMQRAVVLFIASFFMIWMIGTLLLSATGLDLVTALTGALACITNVGPGLGDIVGPAGNYSSLPDTAKWILSVLMLLGRLEILVVLVIFSPAFWSR</sequence>
<keyword evidence="4 10" id="KW-0633">Potassium transport</keyword>
<feature type="transmembrane region" description="Helical" evidence="12">
    <location>
        <begin position="179"/>
        <end position="204"/>
    </location>
</feature>
<keyword evidence="2 10" id="KW-0813">Transport</keyword>
<evidence type="ECO:0000256" key="5">
    <source>
        <dbReference type="ARBA" id="ARBA00022692"/>
    </source>
</evidence>
<keyword evidence="3 10" id="KW-1003">Cell membrane</keyword>
<evidence type="ECO:0000256" key="7">
    <source>
        <dbReference type="ARBA" id="ARBA00022989"/>
    </source>
</evidence>
<keyword evidence="11" id="KW-0479">Metal-binding</keyword>
<organism evidence="13 14">
    <name type="scientific">Mesorhizobium australicum</name>
    <dbReference type="NCBI Taxonomy" id="536018"/>
    <lineage>
        <taxon>Bacteria</taxon>
        <taxon>Pseudomonadati</taxon>
        <taxon>Pseudomonadota</taxon>
        <taxon>Alphaproteobacteria</taxon>
        <taxon>Hyphomicrobiales</taxon>
        <taxon>Phyllobacteriaceae</taxon>
        <taxon>Mesorhizobium</taxon>
    </lineage>
</organism>
<evidence type="ECO:0000313" key="13">
    <source>
        <dbReference type="EMBL" id="SMH49555.1"/>
    </source>
</evidence>
<evidence type="ECO:0000256" key="9">
    <source>
        <dbReference type="ARBA" id="ARBA00023136"/>
    </source>
</evidence>
<feature type="transmembrane region" description="Helical" evidence="12">
    <location>
        <begin position="71"/>
        <end position="93"/>
    </location>
</feature>
<evidence type="ECO:0000256" key="1">
    <source>
        <dbReference type="ARBA" id="ARBA00004651"/>
    </source>
</evidence>
<dbReference type="EMBL" id="FXBL01000004">
    <property type="protein sequence ID" value="SMH49555.1"/>
    <property type="molecule type" value="Genomic_DNA"/>
</dbReference>
<feature type="binding site" evidence="11">
    <location>
        <position position="318"/>
    </location>
    <ligand>
        <name>K(+)</name>
        <dbReference type="ChEBI" id="CHEBI:29103"/>
    </ligand>
</feature>
<comment type="subcellular location">
    <subcellularLocation>
        <location evidence="10">Cell inner membrane</location>
        <topology evidence="10">Multi-pass membrane protein</topology>
    </subcellularLocation>
    <subcellularLocation>
        <location evidence="1">Cell membrane</location>
        <topology evidence="1">Multi-pass membrane protein</topology>
    </subcellularLocation>
</comment>
<evidence type="ECO:0000256" key="12">
    <source>
        <dbReference type="SAM" id="Phobius"/>
    </source>
</evidence>
<accession>A0A1X7PG99</accession>
<dbReference type="GO" id="GO:0046872">
    <property type="term" value="F:metal ion binding"/>
    <property type="evidence" value="ECO:0007669"/>
    <property type="project" value="UniProtKB-KW"/>
</dbReference>
<evidence type="ECO:0000256" key="3">
    <source>
        <dbReference type="ARBA" id="ARBA00022475"/>
    </source>
</evidence>
<feature type="transmembrane region" description="Helical" evidence="12">
    <location>
        <begin position="301"/>
        <end position="322"/>
    </location>
</feature>
<comment type="similarity">
    <text evidence="10">Belongs to the TrkH potassium transport family.</text>
</comment>
<feature type="transmembrane region" description="Helical" evidence="12">
    <location>
        <begin position="12"/>
        <end position="35"/>
    </location>
</feature>
<keyword evidence="10" id="KW-0997">Cell inner membrane</keyword>
<keyword evidence="6 10" id="KW-0630">Potassium</keyword>
<feature type="binding site" evidence="11">
    <location>
        <position position="435"/>
    </location>
    <ligand>
        <name>K(+)</name>
        <dbReference type="ChEBI" id="CHEBI:29103"/>
    </ligand>
</feature>
<reference evidence="13 14" key="1">
    <citation type="submission" date="2017-04" db="EMBL/GenBank/DDBJ databases">
        <authorList>
            <person name="Afonso C.L."/>
            <person name="Miller P.J."/>
            <person name="Scott M.A."/>
            <person name="Spackman E."/>
            <person name="Goraichik I."/>
            <person name="Dimitrov K.M."/>
            <person name="Suarez D.L."/>
            <person name="Swayne D.E."/>
        </authorList>
    </citation>
    <scope>NUCLEOTIDE SEQUENCE [LARGE SCALE GENOMIC DNA]</scope>
    <source>
        <strain evidence="13 14">B5P</strain>
    </source>
</reference>
<dbReference type="OrthoDB" id="9810952at2"/>
<feature type="transmembrane region" description="Helical" evidence="12">
    <location>
        <begin position="275"/>
        <end position="295"/>
    </location>
</feature>
<keyword evidence="14" id="KW-1185">Reference proteome</keyword>
<dbReference type="PANTHER" id="PTHR32024:SF3">
    <property type="entry name" value="TRK SYSTEM POTASSIUM UPTAKE PROTEIN"/>
    <property type="match status" value="1"/>
</dbReference>
<feature type="transmembrane region" description="Helical" evidence="12">
    <location>
        <begin position="41"/>
        <end position="59"/>
    </location>
</feature>
<evidence type="ECO:0000256" key="6">
    <source>
        <dbReference type="ARBA" id="ARBA00022958"/>
    </source>
</evidence>
<evidence type="ECO:0000313" key="14">
    <source>
        <dbReference type="Proteomes" id="UP000193083"/>
    </source>
</evidence>
<feature type="transmembrane region" description="Helical" evidence="12">
    <location>
        <begin position="239"/>
        <end position="263"/>
    </location>
</feature>
<keyword evidence="7 12" id="KW-1133">Transmembrane helix</keyword>
<dbReference type="GO" id="GO:0015379">
    <property type="term" value="F:potassium:chloride symporter activity"/>
    <property type="evidence" value="ECO:0007669"/>
    <property type="project" value="InterPro"/>
</dbReference>
<feature type="binding site" evidence="11">
    <location>
        <position position="436"/>
    </location>
    <ligand>
        <name>K(+)</name>
        <dbReference type="ChEBI" id="CHEBI:29103"/>
    </ligand>
</feature>
<gene>
    <name evidence="13" type="ORF">SAMN02982922_3935</name>
</gene>
<dbReference type="PANTHER" id="PTHR32024">
    <property type="entry name" value="TRK SYSTEM POTASSIUM UPTAKE PROTEIN TRKG-RELATED"/>
    <property type="match status" value="1"/>
</dbReference>
<dbReference type="Pfam" id="PF02386">
    <property type="entry name" value="TrkH"/>
    <property type="match status" value="1"/>
</dbReference>
<dbReference type="InterPro" id="IPR004772">
    <property type="entry name" value="TrkH"/>
</dbReference>
<keyword evidence="5 12" id="KW-0812">Transmembrane</keyword>
<feature type="binding site" evidence="11">
    <location>
        <position position="114"/>
    </location>
    <ligand>
        <name>K(+)</name>
        <dbReference type="ChEBI" id="CHEBI:29103"/>
    </ligand>
</feature>
<evidence type="ECO:0000256" key="11">
    <source>
        <dbReference type="PIRSR" id="PIRSR006247-1"/>
    </source>
</evidence>
<name>A0A1X7PG99_9HYPH</name>
<feature type="binding site" evidence="11">
    <location>
        <position position="319"/>
    </location>
    <ligand>
        <name>K(+)</name>
        <dbReference type="ChEBI" id="CHEBI:29103"/>
    </ligand>
</feature>
<proteinExistence type="inferred from homology"/>
<evidence type="ECO:0000256" key="10">
    <source>
        <dbReference type="PIRNR" id="PIRNR006247"/>
    </source>
</evidence>
<feature type="binding site" evidence="11">
    <location>
        <position position="115"/>
    </location>
    <ligand>
        <name>K(+)</name>
        <dbReference type="ChEBI" id="CHEBI:29103"/>
    </ligand>
</feature>
<evidence type="ECO:0000256" key="2">
    <source>
        <dbReference type="ARBA" id="ARBA00022448"/>
    </source>
</evidence>
<feature type="transmembrane region" description="Helical" evidence="12">
    <location>
        <begin position="329"/>
        <end position="350"/>
    </location>
</feature>
<dbReference type="Proteomes" id="UP000193083">
    <property type="component" value="Unassembled WGS sequence"/>
</dbReference>
<feature type="transmembrane region" description="Helical" evidence="12">
    <location>
        <begin position="459"/>
        <end position="484"/>
    </location>
</feature>
<evidence type="ECO:0000256" key="4">
    <source>
        <dbReference type="ARBA" id="ARBA00022538"/>
    </source>
</evidence>
<feature type="transmembrane region" description="Helical" evidence="12">
    <location>
        <begin position="136"/>
        <end position="158"/>
    </location>
</feature>
<evidence type="ECO:0000256" key="8">
    <source>
        <dbReference type="ARBA" id="ARBA00023065"/>
    </source>
</evidence>
<dbReference type="AlphaFoldDB" id="A0A1X7PG99"/>
<feature type="transmembrane region" description="Helical" evidence="12">
    <location>
        <begin position="396"/>
        <end position="417"/>
    </location>
</feature>
<protein>
    <recommendedName>
        <fullName evidence="10">Trk system potassium uptake protein</fullName>
    </recommendedName>
</protein>
<dbReference type="InterPro" id="IPR003445">
    <property type="entry name" value="Cat_transpt"/>
</dbReference>